<keyword evidence="1" id="KW-0812">Transmembrane</keyword>
<name>A0A223EHT3_9BACI</name>
<dbReference type="Proteomes" id="UP000214618">
    <property type="component" value="Chromosome"/>
</dbReference>
<dbReference type="AlphaFoldDB" id="A0A223EHT3"/>
<accession>A0A223EHT3</accession>
<reference evidence="2 3" key="1">
    <citation type="submission" date="2016-10" db="EMBL/GenBank/DDBJ databases">
        <title>The whole genome sequencing and assembly of Bacillus simplex DSM 1321 strain.</title>
        <authorList>
            <person name="Park M.-K."/>
            <person name="Lee Y.-J."/>
            <person name="Yi H."/>
            <person name="Bahn Y.-S."/>
            <person name="Kim J.F."/>
            <person name="Lee D.-W."/>
        </authorList>
    </citation>
    <scope>NUCLEOTIDE SEQUENCE [LARGE SCALE GENOMIC DNA]</scope>
    <source>
        <strain evidence="2 3">DSM 1321</strain>
    </source>
</reference>
<evidence type="ECO:0000313" key="3">
    <source>
        <dbReference type="Proteomes" id="UP000214618"/>
    </source>
</evidence>
<gene>
    <name evidence="2" type="ORF">BS1321_13335</name>
</gene>
<protein>
    <submittedName>
        <fullName evidence="2">Uncharacterized protein</fullName>
    </submittedName>
</protein>
<organism evidence="2 3">
    <name type="scientific">Peribacillus simplex NBRC 15720 = DSM 1321</name>
    <dbReference type="NCBI Taxonomy" id="1349754"/>
    <lineage>
        <taxon>Bacteria</taxon>
        <taxon>Bacillati</taxon>
        <taxon>Bacillota</taxon>
        <taxon>Bacilli</taxon>
        <taxon>Bacillales</taxon>
        <taxon>Bacillaceae</taxon>
        <taxon>Peribacillus</taxon>
    </lineage>
</organism>
<dbReference type="EMBL" id="CP017704">
    <property type="protein sequence ID" value="ASS94817.1"/>
    <property type="molecule type" value="Genomic_DNA"/>
</dbReference>
<feature type="transmembrane region" description="Helical" evidence="1">
    <location>
        <begin position="34"/>
        <end position="54"/>
    </location>
</feature>
<evidence type="ECO:0000313" key="2">
    <source>
        <dbReference type="EMBL" id="ASS94817.1"/>
    </source>
</evidence>
<keyword evidence="1" id="KW-1133">Transmembrane helix</keyword>
<sequence length="60" mass="7007">MEEKVEKQPHDLSASGSFYARVPKQSLHPFSDEGYLIIMEVISAKYLYCFLCAISHKWQR</sequence>
<evidence type="ECO:0000256" key="1">
    <source>
        <dbReference type="SAM" id="Phobius"/>
    </source>
</evidence>
<keyword evidence="1" id="KW-0472">Membrane</keyword>
<proteinExistence type="predicted"/>